<evidence type="ECO:0000313" key="4">
    <source>
        <dbReference type="EMBL" id="WOD42096.1"/>
    </source>
</evidence>
<dbReference type="Proteomes" id="UP001302486">
    <property type="component" value="Chromosome"/>
</dbReference>
<dbReference type="GO" id="GO:0017001">
    <property type="term" value="P:antibiotic catabolic process"/>
    <property type="evidence" value="ECO:0007669"/>
    <property type="project" value="UniProtKB-ARBA"/>
</dbReference>
<dbReference type="CDD" id="cd16282">
    <property type="entry name" value="metallo-hydrolase-like_MBL-fold"/>
    <property type="match status" value="1"/>
</dbReference>
<dbReference type="PANTHER" id="PTHR42951:SF4">
    <property type="entry name" value="ACYL-COENZYME A THIOESTERASE MBLAC2"/>
    <property type="match status" value="1"/>
</dbReference>
<evidence type="ECO:0000259" key="3">
    <source>
        <dbReference type="SMART" id="SM00849"/>
    </source>
</evidence>
<name>A0AA97EJA8_9FLAO</name>
<dbReference type="SUPFAM" id="SSF56281">
    <property type="entry name" value="Metallo-hydrolase/oxidoreductase"/>
    <property type="match status" value="1"/>
</dbReference>
<dbReference type="AlphaFoldDB" id="A0AA97EJA8"/>
<keyword evidence="2" id="KW-0732">Signal</keyword>
<dbReference type="SMART" id="SM00849">
    <property type="entry name" value="Lactamase_B"/>
    <property type="match status" value="1"/>
</dbReference>
<dbReference type="InterPro" id="IPR050855">
    <property type="entry name" value="NDM-1-like"/>
</dbReference>
<protein>
    <submittedName>
        <fullName evidence="4">MBL fold metallo-hydrolase</fullName>
    </submittedName>
</protein>
<organism evidence="4 5">
    <name type="scientific">Hwangdonia lutea</name>
    <dbReference type="NCBI Taxonomy" id="3075823"/>
    <lineage>
        <taxon>Bacteria</taxon>
        <taxon>Pseudomonadati</taxon>
        <taxon>Bacteroidota</taxon>
        <taxon>Flavobacteriia</taxon>
        <taxon>Flavobacteriales</taxon>
        <taxon>Flavobacteriaceae</taxon>
        <taxon>Hwangdonia</taxon>
    </lineage>
</organism>
<gene>
    <name evidence="4" type="ORF">RNZ46_08795</name>
</gene>
<keyword evidence="5" id="KW-1185">Reference proteome</keyword>
<comment type="similarity">
    <text evidence="1">Belongs to the metallo-beta-lactamase superfamily. Class-B beta-lactamase family.</text>
</comment>
<dbReference type="Pfam" id="PF00753">
    <property type="entry name" value="Lactamase_B"/>
    <property type="match status" value="1"/>
</dbReference>
<reference evidence="5" key="1">
    <citation type="submission" date="2024-06" db="EMBL/GenBank/DDBJ databases">
        <title>Hwangdonia haimaensis gen. nov., sp. nov., a member of the family Flavobacteriaceae isolated from the haima cold seep.</title>
        <authorList>
            <person name="Li J."/>
        </authorList>
    </citation>
    <scope>NUCLEOTIDE SEQUENCE [LARGE SCALE GENOMIC DNA]</scope>
    <source>
        <strain evidence="5">SCSIO 19198</strain>
    </source>
</reference>
<feature type="domain" description="Metallo-beta-lactamase" evidence="3">
    <location>
        <begin position="44"/>
        <end position="226"/>
    </location>
</feature>
<proteinExistence type="inferred from homology"/>
<dbReference type="EMBL" id="CP136521">
    <property type="protein sequence ID" value="WOD42096.1"/>
    <property type="molecule type" value="Genomic_DNA"/>
</dbReference>
<dbReference type="PANTHER" id="PTHR42951">
    <property type="entry name" value="METALLO-BETA-LACTAMASE DOMAIN-CONTAINING"/>
    <property type="match status" value="1"/>
</dbReference>
<dbReference type="Gene3D" id="3.60.15.10">
    <property type="entry name" value="Ribonuclease Z/Hydroxyacylglutathione hydrolase-like"/>
    <property type="match status" value="1"/>
</dbReference>
<accession>A0AA97EJA8</accession>
<feature type="signal peptide" evidence="2">
    <location>
        <begin position="1"/>
        <end position="21"/>
    </location>
</feature>
<evidence type="ECO:0000313" key="5">
    <source>
        <dbReference type="Proteomes" id="UP001302486"/>
    </source>
</evidence>
<dbReference type="InterPro" id="IPR036866">
    <property type="entry name" value="RibonucZ/Hydroxyglut_hydro"/>
</dbReference>
<feature type="chain" id="PRO_5041711542" evidence="2">
    <location>
        <begin position="22"/>
        <end position="300"/>
    </location>
</feature>
<evidence type="ECO:0000256" key="1">
    <source>
        <dbReference type="ARBA" id="ARBA00005250"/>
    </source>
</evidence>
<sequence>MKSLKIILSLFVFSLSLITFAQNNEVVIKTHKLSENIYMLEGQGGNIGLSVGDDGIVMIDSQFAPLTPKILAAIKAISDKPIKFLINTHWHHDHVGGNENIKNEGAIIVAHDNVRKRMSVDQFDKYRDRETKASPTKLPLVSFSDNITFHMNGEDIMVFHVDNAHTDGDAMIYFPNSNVLHMGDTYFQGKYPFIDLSTGGSVNGYINAAKHALMLVDDDTKIIPGHRNLSNKKELTAYLTMLETLKTRVLAEIKKGKTEAEVTNNTAITKEYTALNYGDWFINDEQIRRTFYISLKEDKN</sequence>
<evidence type="ECO:0000256" key="2">
    <source>
        <dbReference type="SAM" id="SignalP"/>
    </source>
</evidence>
<dbReference type="KEGG" id="hws:RNZ46_08795"/>
<dbReference type="InterPro" id="IPR001279">
    <property type="entry name" value="Metallo-B-lactamas"/>
</dbReference>
<dbReference type="RefSeq" id="WP_316981842.1">
    <property type="nucleotide sequence ID" value="NZ_CP136521.1"/>
</dbReference>